<name>A0A5C3MPA6_9AGAM</name>
<keyword evidence="3" id="KW-1185">Reference proteome</keyword>
<dbReference type="Proteomes" id="UP000305948">
    <property type="component" value="Unassembled WGS sequence"/>
</dbReference>
<reference evidence="2 3" key="1">
    <citation type="journal article" date="2019" name="Nat. Ecol. Evol.">
        <title>Megaphylogeny resolves global patterns of mushroom evolution.</title>
        <authorList>
            <person name="Varga T."/>
            <person name="Krizsan K."/>
            <person name="Foldi C."/>
            <person name="Dima B."/>
            <person name="Sanchez-Garcia M."/>
            <person name="Sanchez-Ramirez S."/>
            <person name="Szollosi G.J."/>
            <person name="Szarkandi J.G."/>
            <person name="Papp V."/>
            <person name="Albert L."/>
            <person name="Andreopoulos W."/>
            <person name="Angelini C."/>
            <person name="Antonin V."/>
            <person name="Barry K.W."/>
            <person name="Bougher N.L."/>
            <person name="Buchanan P."/>
            <person name="Buyck B."/>
            <person name="Bense V."/>
            <person name="Catcheside P."/>
            <person name="Chovatia M."/>
            <person name="Cooper J."/>
            <person name="Damon W."/>
            <person name="Desjardin D."/>
            <person name="Finy P."/>
            <person name="Geml J."/>
            <person name="Haridas S."/>
            <person name="Hughes K."/>
            <person name="Justo A."/>
            <person name="Karasinski D."/>
            <person name="Kautmanova I."/>
            <person name="Kiss B."/>
            <person name="Kocsube S."/>
            <person name="Kotiranta H."/>
            <person name="LaButti K.M."/>
            <person name="Lechner B.E."/>
            <person name="Liimatainen K."/>
            <person name="Lipzen A."/>
            <person name="Lukacs Z."/>
            <person name="Mihaltcheva S."/>
            <person name="Morgado L.N."/>
            <person name="Niskanen T."/>
            <person name="Noordeloos M.E."/>
            <person name="Ohm R.A."/>
            <person name="Ortiz-Santana B."/>
            <person name="Ovrebo C."/>
            <person name="Racz N."/>
            <person name="Riley R."/>
            <person name="Savchenko A."/>
            <person name="Shiryaev A."/>
            <person name="Soop K."/>
            <person name="Spirin V."/>
            <person name="Szebenyi C."/>
            <person name="Tomsovsky M."/>
            <person name="Tulloss R.E."/>
            <person name="Uehling J."/>
            <person name="Grigoriev I.V."/>
            <person name="Vagvolgyi C."/>
            <person name="Papp T."/>
            <person name="Martin F.M."/>
            <person name="Miettinen O."/>
            <person name="Hibbett D.S."/>
            <person name="Nagy L.G."/>
        </authorList>
    </citation>
    <scope>NUCLEOTIDE SEQUENCE [LARGE SCALE GENOMIC DNA]</scope>
    <source>
        <strain evidence="2 3">OMC1185</strain>
    </source>
</reference>
<gene>
    <name evidence="2" type="ORF">OE88DRAFT_909534</name>
</gene>
<dbReference type="AlphaFoldDB" id="A0A5C3MPA6"/>
<sequence length="172" mass="19333">MLAASGSSKSLFLRYTLFLYAVPSIITHDFPPLIYKRARRRSLRHPSRPDLETEYARAHPLSMVASALATPGTMKNPNSRKTANLQVYRAVAPPPSPLLLHKHENKNAYASSTWTFILARSMKSIPTPVISQKMADAILTSRSSVATTDAYRRRPPPLTPKQESVRRLYFDV</sequence>
<protein>
    <submittedName>
        <fullName evidence="2">Uncharacterized protein</fullName>
    </submittedName>
</protein>
<keyword evidence="1" id="KW-1133">Transmembrane helix</keyword>
<keyword evidence="1" id="KW-0812">Transmembrane</keyword>
<accession>A0A5C3MPA6</accession>
<dbReference type="EMBL" id="ML213529">
    <property type="protein sequence ID" value="TFK46583.1"/>
    <property type="molecule type" value="Genomic_DNA"/>
</dbReference>
<proteinExistence type="predicted"/>
<evidence type="ECO:0000313" key="2">
    <source>
        <dbReference type="EMBL" id="TFK46583.1"/>
    </source>
</evidence>
<evidence type="ECO:0000256" key="1">
    <source>
        <dbReference type="SAM" id="Phobius"/>
    </source>
</evidence>
<feature type="transmembrane region" description="Helical" evidence="1">
    <location>
        <begin position="12"/>
        <end position="35"/>
    </location>
</feature>
<evidence type="ECO:0000313" key="3">
    <source>
        <dbReference type="Proteomes" id="UP000305948"/>
    </source>
</evidence>
<keyword evidence="1" id="KW-0472">Membrane</keyword>
<organism evidence="2 3">
    <name type="scientific">Heliocybe sulcata</name>
    <dbReference type="NCBI Taxonomy" id="5364"/>
    <lineage>
        <taxon>Eukaryota</taxon>
        <taxon>Fungi</taxon>
        <taxon>Dikarya</taxon>
        <taxon>Basidiomycota</taxon>
        <taxon>Agaricomycotina</taxon>
        <taxon>Agaricomycetes</taxon>
        <taxon>Gloeophyllales</taxon>
        <taxon>Gloeophyllaceae</taxon>
        <taxon>Heliocybe</taxon>
    </lineage>
</organism>